<dbReference type="Pfam" id="PF13472">
    <property type="entry name" value="Lipase_GDSL_2"/>
    <property type="match status" value="1"/>
</dbReference>
<dbReference type="GO" id="GO:0004622">
    <property type="term" value="F:phosphatidylcholine lysophospholipase activity"/>
    <property type="evidence" value="ECO:0007669"/>
    <property type="project" value="TreeGrafter"/>
</dbReference>
<gene>
    <name evidence="2" type="ORF">E4T21_04185</name>
</gene>
<protein>
    <submittedName>
        <fullName evidence="2">Arylesterase</fullName>
    </submittedName>
</protein>
<dbReference type="InterPro" id="IPR036514">
    <property type="entry name" value="SGNH_hydro_sf"/>
</dbReference>
<dbReference type="CDD" id="cd01822">
    <property type="entry name" value="Lysophospholipase_L1_like"/>
    <property type="match status" value="1"/>
</dbReference>
<dbReference type="PANTHER" id="PTHR30383:SF24">
    <property type="entry name" value="THIOESTERASE 1_PROTEASE 1_LYSOPHOSPHOLIPASE L1"/>
    <property type="match status" value="1"/>
</dbReference>
<proteinExistence type="predicted"/>
<organism evidence="2 3">
    <name type="scientific">Halomonas binhaiensis</name>
    <dbReference type="NCBI Taxonomy" id="2562282"/>
    <lineage>
        <taxon>Bacteria</taxon>
        <taxon>Pseudomonadati</taxon>
        <taxon>Pseudomonadota</taxon>
        <taxon>Gammaproteobacteria</taxon>
        <taxon>Oceanospirillales</taxon>
        <taxon>Halomonadaceae</taxon>
        <taxon>Halomonas</taxon>
    </lineage>
</organism>
<dbReference type="Gene3D" id="3.40.50.1110">
    <property type="entry name" value="SGNH hydrolase"/>
    <property type="match status" value="1"/>
</dbReference>
<reference evidence="2" key="1">
    <citation type="submission" date="2021-02" db="EMBL/GenBank/DDBJ databases">
        <title>Strain Y2R2, a novel species of the genus Halomonas.</title>
        <authorList>
            <person name="Huang H."/>
        </authorList>
    </citation>
    <scope>NUCLEOTIDE SEQUENCE</scope>
    <source>
        <strain evidence="2">Y2R2</strain>
    </source>
</reference>
<dbReference type="Proteomes" id="UP000324285">
    <property type="component" value="Chromosome"/>
</dbReference>
<dbReference type="PANTHER" id="PTHR30383">
    <property type="entry name" value="THIOESTERASE 1/PROTEASE 1/LYSOPHOSPHOLIPASE L1"/>
    <property type="match status" value="1"/>
</dbReference>
<dbReference type="InterPro" id="IPR013830">
    <property type="entry name" value="SGNH_hydro"/>
</dbReference>
<dbReference type="EMBL" id="CP038437">
    <property type="protein sequence ID" value="QEM83909.1"/>
    <property type="molecule type" value="Genomic_DNA"/>
</dbReference>
<dbReference type="SUPFAM" id="SSF52266">
    <property type="entry name" value="SGNH hydrolase"/>
    <property type="match status" value="1"/>
</dbReference>
<evidence type="ECO:0000313" key="2">
    <source>
        <dbReference type="EMBL" id="QEM83909.1"/>
    </source>
</evidence>
<dbReference type="KEGG" id="hbh:E4T21_04185"/>
<dbReference type="AlphaFoldDB" id="A0A5C1NQ11"/>
<dbReference type="InterPro" id="IPR051532">
    <property type="entry name" value="Ester_Hydrolysis_Enzymes"/>
</dbReference>
<evidence type="ECO:0000259" key="1">
    <source>
        <dbReference type="Pfam" id="PF13472"/>
    </source>
</evidence>
<dbReference type="OrthoDB" id="9786188at2"/>
<accession>A0A5C1NQ11</accession>
<feature type="domain" description="SGNH hydrolase-type esterase" evidence="1">
    <location>
        <begin position="27"/>
        <end position="183"/>
    </location>
</feature>
<keyword evidence="3" id="KW-1185">Reference proteome</keyword>
<evidence type="ECO:0000313" key="3">
    <source>
        <dbReference type="Proteomes" id="UP000324285"/>
    </source>
</evidence>
<sequence length="216" mass="23268">MIIVFCTALWSSSGIAQTKSQPPTLLVVGDSLSAAYGIPQETGWVTLLSQRLDGQARVINASISGETTSGGASRLASLLEKHRPEIVILELGGNDGLRGLPPQQMQANLDRMIEQSLASDAEVLLVGIDIPPNYGQAYREAFGQVFQKLADEYQLPLLPFLLDGVALQPELMQDDGIHPTAEAQPRILDNVWTRLTPLLREAGIPSTDTPQVEASS</sequence>
<name>A0A5C1NQ11_9GAMM</name>